<dbReference type="Proteomes" id="UP000313359">
    <property type="component" value="Unassembled WGS sequence"/>
</dbReference>
<protein>
    <submittedName>
        <fullName evidence="2">Uncharacterized protein</fullName>
    </submittedName>
</protein>
<feature type="compositionally biased region" description="Polar residues" evidence="1">
    <location>
        <begin position="38"/>
        <end position="54"/>
    </location>
</feature>
<evidence type="ECO:0000313" key="2">
    <source>
        <dbReference type="EMBL" id="RPD65342.1"/>
    </source>
</evidence>
<name>A0A5C2SNJ7_9APHY</name>
<organism evidence="2 3">
    <name type="scientific">Lentinus tigrinus ALCF2SS1-6</name>
    <dbReference type="NCBI Taxonomy" id="1328759"/>
    <lineage>
        <taxon>Eukaryota</taxon>
        <taxon>Fungi</taxon>
        <taxon>Dikarya</taxon>
        <taxon>Basidiomycota</taxon>
        <taxon>Agaricomycotina</taxon>
        <taxon>Agaricomycetes</taxon>
        <taxon>Polyporales</taxon>
        <taxon>Polyporaceae</taxon>
        <taxon>Lentinus</taxon>
    </lineage>
</organism>
<sequence>MDIWRSSGRSFKLERNGRERRSSHWWHDTAPQVPQAPSRGNMSYGRNSSVLRTT</sequence>
<feature type="region of interest" description="Disordered" evidence="1">
    <location>
        <begin position="1"/>
        <end position="54"/>
    </location>
</feature>
<dbReference type="EMBL" id="ML122252">
    <property type="protein sequence ID" value="RPD65342.1"/>
    <property type="molecule type" value="Genomic_DNA"/>
</dbReference>
<dbReference type="AlphaFoldDB" id="A0A5C2SNJ7"/>
<reference evidence="2" key="1">
    <citation type="journal article" date="2018" name="Genome Biol. Evol.">
        <title>Genomics and development of Lentinus tigrinus, a white-rot wood-decaying mushroom with dimorphic fruiting bodies.</title>
        <authorList>
            <person name="Wu B."/>
            <person name="Xu Z."/>
            <person name="Knudson A."/>
            <person name="Carlson A."/>
            <person name="Chen N."/>
            <person name="Kovaka S."/>
            <person name="LaButti K."/>
            <person name="Lipzen A."/>
            <person name="Pennachio C."/>
            <person name="Riley R."/>
            <person name="Schakwitz W."/>
            <person name="Umezawa K."/>
            <person name="Ohm R.A."/>
            <person name="Grigoriev I.V."/>
            <person name="Nagy L.G."/>
            <person name="Gibbons J."/>
            <person name="Hibbett D."/>
        </authorList>
    </citation>
    <scope>NUCLEOTIDE SEQUENCE [LARGE SCALE GENOMIC DNA]</scope>
    <source>
        <strain evidence="2">ALCF2SS1-6</strain>
    </source>
</reference>
<evidence type="ECO:0000313" key="3">
    <source>
        <dbReference type="Proteomes" id="UP000313359"/>
    </source>
</evidence>
<keyword evidence="3" id="KW-1185">Reference proteome</keyword>
<feature type="compositionally biased region" description="Basic and acidic residues" evidence="1">
    <location>
        <begin position="11"/>
        <end position="27"/>
    </location>
</feature>
<accession>A0A5C2SNJ7</accession>
<evidence type="ECO:0000256" key="1">
    <source>
        <dbReference type="SAM" id="MobiDB-lite"/>
    </source>
</evidence>
<proteinExistence type="predicted"/>
<gene>
    <name evidence="2" type="ORF">L227DRAFT_570669</name>
</gene>